<reference evidence="13" key="1">
    <citation type="submission" date="2020-06" db="EMBL/GenBank/DDBJ databases">
        <authorList>
            <person name="Li T."/>
            <person name="Hu X."/>
            <person name="Zhang T."/>
            <person name="Song X."/>
            <person name="Zhang H."/>
            <person name="Dai N."/>
            <person name="Sheng W."/>
            <person name="Hou X."/>
            <person name="Wei L."/>
        </authorList>
    </citation>
    <scope>NUCLEOTIDE SEQUENCE</scope>
    <source>
        <strain evidence="13">KEN8</strain>
        <tissue evidence="13">Leaf</tissue>
    </source>
</reference>
<dbReference type="PANTHER" id="PTHR22893:SF62">
    <property type="entry name" value="12-OXOPHYTODIENOATE REDUCTASE-LIKE PROTEIN"/>
    <property type="match status" value="1"/>
</dbReference>
<keyword evidence="5" id="KW-0521">NADP</keyword>
<keyword evidence="10" id="KW-0175">Coiled coil</keyword>
<keyword evidence="6" id="KW-0560">Oxidoreductase</keyword>
<dbReference type="GO" id="GO:0016629">
    <property type="term" value="F:12-oxophytodienoate reductase activity"/>
    <property type="evidence" value="ECO:0007669"/>
    <property type="project" value="UniProtKB-EC"/>
</dbReference>
<evidence type="ECO:0000259" key="12">
    <source>
        <dbReference type="Pfam" id="PF00724"/>
    </source>
</evidence>
<dbReference type="AlphaFoldDB" id="A0AAW2LRU9"/>
<dbReference type="InterPro" id="IPR045247">
    <property type="entry name" value="Oye-like"/>
</dbReference>
<evidence type="ECO:0000256" key="2">
    <source>
        <dbReference type="ARBA" id="ARBA00005979"/>
    </source>
</evidence>
<dbReference type="InterPro" id="IPR013785">
    <property type="entry name" value="Aldolase_TIM"/>
</dbReference>
<reference evidence="13" key="2">
    <citation type="journal article" date="2024" name="Plant">
        <title>Genomic evolution and insights into agronomic trait innovations of Sesamum species.</title>
        <authorList>
            <person name="Miao H."/>
            <person name="Wang L."/>
            <person name="Qu L."/>
            <person name="Liu H."/>
            <person name="Sun Y."/>
            <person name="Le M."/>
            <person name="Wang Q."/>
            <person name="Wei S."/>
            <person name="Zheng Y."/>
            <person name="Lin W."/>
            <person name="Duan Y."/>
            <person name="Cao H."/>
            <person name="Xiong S."/>
            <person name="Wang X."/>
            <person name="Wei L."/>
            <person name="Li C."/>
            <person name="Ma Q."/>
            <person name="Ju M."/>
            <person name="Zhao R."/>
            <person name="Li G."/>
            <person name="Mu C."/>
            <person name="Tian Q."/>
            <person name="Mei H."/>
            <person name="Zhang T."/>
            <person name="Gao T."/>
            <person name="Zhang H."/>
        </authorList>
    </citation>
    <scope>NUCLEOTIDE SEQUENCE</scope>
    <source>
        <strain evidence="13">KEN8</strain>
    </source>
</reference>
<dbReference type="GO" id="GO:0010181">
    <property type="term" value="F:FMN binding"/>
    <property type="evidence" value="ECO:0007669"/>
    <property type="project" value="InterPro"/>
</dbReference>
<evidence type="ECO:0000256" key="3">
    <source>
        <dbReference type="ARBA" id="ARBA00022630"/>
    </source>
</evidence>
<evidence type="ECO:0000256" key="9">
    <source>
        <dbReference type="ARBA" id="ARBA00066323"/>
    </source>
</evidence>
<keyword evidence="3" id="KW-0285">Flavoprotein</keyword>
<dbReference type="Gene3D" id="3.20.20.70">
    <property type="entry name" value="Aldolase class I"/>
    <property type="match status" value="1"/>
</dbReference>
<evidence type="ECO:0000256" key="8">
    <source>
        <dbReference type="ARBA" id="ARBA00060657"/>
    </source>
</evidence>
<evidence type="ECO:0000256" key="1">
    <source>
        <dbReference type="ARBA" id="ARBA00001917"/>
    </source>
</evidence>
<accession>A0AAW2LRU9</accession>
<evidence type="ECO:0000256" key="5">
    <source>
        <dbReference type="ARBA" id="ARBA00022857"/>
    </source>
</evidence>
<comment type="similarity">
    <text evidence="2">Belongs to the NADH:flavin oxidoreductase/NADH oxidase family.</text>
</comment>
<dbReference type="InterPro" id="IPR028919">
    <property type="entry name" value="Viral_movement"/>
</dbReference>
<dbReference type="EMBL" id="JACGWM010000016">
    <property type="protein sequence ID" value="KAL0322022.1"/>
    <property type="molecule type" value="Genomic_DNA"/>
</dbReference>
<keyword evidence="4" id="KW-0288">FMN</keyword>
<evidence type="ECO:0000256" key="11">
    <source>
        <dbReference type="SAM" id="MobiDB-lite"/>
    </source>
</evidence>
<evidence type="ECO:0000256" key="4">
    <source>
        <dbReference type="ARBA" id="ARBA00022643"/>
    </source>
</evidence>
<dbReference type="FunFam" id="3.20.20.70:FF:000073">
    <property type="entry name" value="12-oxophytodienoate reductase 3"/>
    <property type="match status" value="1"/>
</dbReference>
<gene>
    <name evidence="13" type="ORF">Scaly_2498600</name>
</gene>
<dbReference type="InterPro" id="IPR001155">
    <property type="entry name" value="OxRdtase_FMN_N"/>
</dbReference>
<comment type="catalytic activity">
    <reaction evidence="7">
        <text>(1S,2S)-OPC-8 + NADP(+) = (9S,13S,15Z)-12-oxophyto-10,15-dienoate + NADPH + H(+)</text>
        <dbReference type="Rhea" id="RHEA:21888"/>
        <dbReference type="ChEBI" id="CHEBI:15378"/>
        <dbReference type="ChEBI" id="CHEBI:57411"/>
        <dbReference type="ChEBI" id="CHEBI:57783"/>
        <dbReference type="ChEBI" id="CHEBI:58349"/>
        <dbReference type="ChEBI" id="CHEBI:191855"/>
        <dbReference type="EC" id="1.3.1.42"/>
    </reaction>
</comment>
<comment type="pathway">
    <text evidence="8">Lipid metabolism; oxylipin biosynthesis.</text>
</comment>
<sequence length="823" mass="94048">MTHTLGIPEEPLLGEDHGGPKQKPEHTNLGKGADQQGLHPKDLDEQIQDPQEEPLLEELSDGPIPGPMKVSKTATAGHVEQESAMEIWYQYTNLRIFLRTKASMKRTQRLIRMDLQPSQNNYNEGDRLQTSESLSGFFSRIKVSNKTMKRIMPQDSNLSLYDGFRIGGIGKVLNQIGLNQRKHHIIYKVSSGEFAIPMEFTGNVMEMQLIPKEEILEELRKLMFDIHPRIAYNLADQDFSRVLTLHQDFKSKDLMKEGNRPYSIIYRIAYALSNTHHSDLFLRKEYIEIPRILKEFAKDKRKFGKVLLSFRQQGLIDSDSFYEESEEEIKNLKEALQKKIEATLKIKEECKYEYVRYMPIQMNMEDKKDMQMIIKEHINLGLIEPGISVYSSPRFLELRTCEPSAAVVWLEEVRKTEDLDYPATKRSKKWWCCFLPDISKIRSLMKMGENREKADDKLLPIPLLSSYNMGCFHLSHRIVLAPMTRLRSYNFVAQTHAILYYSQRTTKGGFLISEASGISDTAQGYPHTPGIWRKDQMEAWKPIVEAVHEKGGVFFCQLWHAGRVSNYSFQPNGNPPVSCTDKPIQTDVDIGGSDGAIFSPPHRLTVEEISQVVDDFRVAAKHAIEAGFDGVEIHATNGYLVDQFMKDQVNDRTDEYGGSLENRCRFPLEIVEAVAQEIGPQRVGIRLSPYADYNECGDSNPDALGLYMAEALNKYSILYCHVIEPRMITQFEKHVTESSLLPMRKAFKGTFIVAGGYNRDDGNEVIARGGADLVAFGRLFLANPDLPRRFELNSGLNKYVRNTFYTHDPVVGYTDYPFLDTNS</sequence>
<dbReference type="PANTHER" id="PTHR22893">
    <property type="entry name" value="NADH OXIDOREDUCTASE-RELATED"/>
    <property type="match status" value="1"/>
</dbReference>
<evidence type="ECO:0000256" key="10">
    <source>
        <dbReference type="SAM" id="Coils"/>
    </source>
</evidence>
<evidence type="ECO:0000313" key="13">
    <source>
        <dbReference type="EMBL" id="KAL0322022.1"/>
    </source>
</evidence>
<protein>
    <recommendedName>
        <fullName evidence="9">12-oxophytodienoate reductase</fullName>
        <ecNumber evidence="9">1.3.1.42</ecNumber>
    </recommendedName>
</protein>
<proteinExistence type="inferred from homology"/>
<comment type="caution">
    <text evidence="13">The sequence shown here is derived from an EMBL/GenBank/DDBJ whole genome shotgun (WGS) entry which is preliminary data.</text>
</comment>
<dbReference type="Pfam" id="PF00724">
    <property type="entry name" value="Oxidored_FMN"/>
    <property type="match status" value="1"/>
</dbReference>
<dbReference type="Pfam" id="PF01107">
    <property type="entry name" value="MP"/>
    <property type="match status" value="1"/>
</dbReference>
<evidence type="ECO:0000256" key="6">
    <source>
        <dbReference type="ARBA" id="ARBA00023002"/>
    </source>
</evidence>
<dbReference type="SUPFAM" id="SSF51395">
    <property type="entry name" value="FMN-linked oxidoreductases"/>
    <property type="match status" value="1"/>
</dbReference>
<feature type="domain" description="NADH:flavin oxidoreductase/NADH oxidase N-terminal" evidence="12">
    <location>
        <begin position="469"/>
        <end position="792"/>
    </location>
</feature>
<organism evidence="13">
    <name type="scientific">Sesamum calycinum</name>
    <dbReference type="NCBI Taxonomy" id="2727403"/>
    <lineage>
        <taxon>Eukaryota</taxon>
        <taxon>Viridiplantae</taxon>
        <taxon>Streptophyta</taxon>
        <taxon>Embryophyta</taxon>
        <taxon>Tracheophyta</taxon>
        <taxon>Spermatophyta</taxon>
        <taxon>Magnoliopsida</taxon>
        <taxon>eudicotyledons</taxon>
        <taxon>Gunneridae</taxon>
        <taxon>Pentapetalae</taxon>
        <taxon>asterids</taxon>
        <taxon>lamiids</taxon>
        <taxon>Lamiales</taxon>
        <taxon>Pedaliaceae</taxon>
        <taxon>Sesamum</taxon>
    </lineage>
</organism>
<comment type="cofactor">
    <cofactor evidence="1">
        <name>FMN</name>
        <dbReference type="ChEBI" id="CHEBI:58210"/>
    </cofactor>
</comment>
<evidence type="ECO:0000256" key="7">
    <source>
        <dbReference type="ARBA" id="ARBA00051650"/>
    </source>
</evidence>
<dbReference type="EC" id="1.3.1.42" evidence="9"/>
<feature type="coiled-coil region" evidence="10">
    <location>
        <begin position="322"/>
        <end position="349"/>
    </location>
</feature>
<feature type="compositionally biased region" description="Basic and acidic residues" evidence="11">
    <location>
        <begin position="14"/>
        <end position="28"/>
    </location>
</feature>
<feature type="region of interest" description="Disordered" evidence="11">
    <location>
        <begin position="1"/>
        <end position="51"/>
    </location>
</feature>
<dbReference type="CDD" id="cd02933">
    <property type="entry name" value="OYE_like_FMN"/>
    <property type="match status" value="1"/>
</dbReference>
<name>A0AAW2LRU9_9LAMI</name>